<sequence length="334" mass="36424">MVRSRVRVFINRPTTSSGGLGPSPSHYCPSTDDSSFLWRAHQPNPGFVVKSSVLQPGAYRTENDQVIPISQGLKTFINVAWAIEVPPPPAGAQDSIREVLRSGPLSHVDIPEIPLVTSAGRAATDKAGRPAVVFDAVFHISLKGMALKDAAFKLFLVELALHQVETQTGLQLSRTLGSPNIASKGPILPFTSYIPAALNPSDNPHSTALSRPLVEVLDANRKVDCDEVYPTWSWDRKDDRLHLEIKVPKLTLERIPSAALDLEPQRLLFHVPGLYNLDINLALTDNELKKELVLAGAGPDGVERALMLKRARSLDVDGAVAEWRVNEGRLLVTA</sequence>
<organism evidence="1 2">
    <name type="scientific">Vararia minispora EC-137</name>
    <dbReference type="NCBI Taxonomy" id="1314806"/>
    <lineage>
        <taxon>Eukaryota</taxon>
        <taxon>Fungi</taxon>
        <taxon>Dikarya</taxon>
        <taxon>Basidiomycota</taxon>
        <taxon>Agaricomycotina</taxon>
        <taxon>Agaricomycetes</taxon>
        <taxon>Russulales</taxon>
        <taxon>Lachnocladiaceae</taxon>
        <taxon>Vararia</taxon>
    </lineage>
</organism>
<dbReference type="EMBL" id="MU274183">
    <property type="protein sequence ID" value="KAI0026793.1"/>
    <property type="molecule type" value="Genomic_DNA"/>
</dbReference>
<evidence type="ECO:0000313" key="2">
    <source>
        <dbReference type="Proteomes" id="UP000814128"/>
    </source>
</evidence>
<accession>A0ACB8Q5D4</accession>
<reference evidence="1" key="1">
    <citation type="submission" date="2021-02" db="EMBL/GenBank/DDBJ databases">
        <authorList>
            <consortium name="DOE Joint Genome Institute"/>
            <person name="Ahrendt S."/>
            <person name="Looney B.P."/>
            <person name="Miyauchi S."/>
            <person name="Morin E."/>
            <person name="Drula E."/>
            <person name="Courty P.E."/>
            <person name="Chicoki N."/>
            <person name="Fauchery L."/>
            <person name="Kohler A."/>
            <person name="Kuo A."/>
            <person name="Labutti K."/>
            <person name="Pangilinan J."/>
            <person name="Lipzen A."/>
            <person name="Riley R."/>
            <person name="Andreopoulos W."/>
            <person name="He G."/>
            <person name="Johnson J."/>
            <person name="Barry K.W."/>
            <person name="Grigoriev I.V."/>
            <person name="Nagy L."/>
            <person name="Hibbett D."/>
            <person name="Henrissat B."/>
            <person name="Matheny P.B."/>
            <person name="Labbe J."/>
            <person name="Martin F."/>
        </authorList>
    </citation>
    <scope>NUCLEOTIDE SEQUENCE</scope>
    <source>
        <strain evidence="1">EC-137</strain>
    </source>
</reference>
<keyword evidence="2" id="KW-1185">Reference proteome</keyword>
<name>A0ACB8Q5D4_9AGAM</name>
<reference evidence="1" key="2">
    <citation type="journal article" date="2022" name="New Phytol.">
        <title>Evolutionary transition to the ectomycorrhizal habit in the genomes of a hyperdiverse lineage of mushroom-forming fungi.</title>
        <authorList>
            <person name="Looney B."/>
            <person name="Miyauchi S."/>
            <person name="Morin E."/>
            <person name="Drula E."/>
            <person name="Courty P.E."/>
            <person name="Kohler A."/>
            <person name="Kuo A."/>
            <person name="LaButti K."/>
            <person name="Pangilinan J."/>
            <person name="Lipzen A."/>
            <person name="Riley R."/>
            <person name="Andreopoulos W."/>
            <person name="He G."/>
            <person name="Johnson J."/>
            <person name="Nolan M."/>
            <person name="Tritt A."/>
            <person name="Barry K.W."/>
            <person name="Grigoriev I.V."/>
            <person name="Nagy L.G."/>
            <person name="Hibbett D."/>
            <person name="Henrissat B."/>
            <person name="Matheny P.B."/>
            <person name="Labbe J."/>
            <person name="Martin F.M."/>
        </authorList>
    </citation>
    <scope>NUCLEOTIDE SEQUENCE</scope>
    <source>
        <strain evidence="1">EC-137</strain>
    </source>
</reference>
<evidence type="ECO:0000313" key="1">
    <source>
        <dbReference type="EMBL" id="KAI0026793.1"/>
    </source>
</evidence>
<proteinExistence type="predicted"/>
<comment type="caution">
    <text evidence="1">The sequence shown here is derived from an EMBL/GenBank/DDBJ whole genome shotgun (WGS) entry which is preliminary data.</text>
</comment>
<dbReference type="Proteomes" id="UP000814128">
    <property type="component" value="Unassembled WGS sequence"/>
</dbReference>
<gene>
    <name evidence="1" type="ORF">K488DRAFT_75072</name>
</gene>
<protein>
    <submittedName>
        <fullName evidence="1">Uncharacterized protein</fullName>
    </submittedName>
</protein>